<evidence type="ECO:0000259" key="5">
    <source>
        <dbReference type="PROSITE" id="PS50802"/>
    </source>
</evidence>
<dbReference type="GO" id="GO:0004843">
    <property type="term" value="F:cysteine-type deubiquitinase activity"/>
    <property type="evidence" value="ECO:0007669"/>
    <property type="project" value="UniProtKB-UniRule"/>
</dbReference>
<keyword evidence="3" id="KW-0963">Cytoplasm</keyword>
<protein>
    <recommendedName>
        <fullName evidence="3">Ubiquitin thioesterase OTU</fullName>
        <ecNumber evidence="3">3.4.19.12</ecNumber>
    </recommendedName>
</protein>
<evidence type="ECO:0000256" key="1">
    <source>
        <dbReference type="ARBA" id="ARBA00000707"/>
    </source>
</evidence>
<reference evidence="6 7" key="1">
    <citation type="journal article" date="2021" name="Elife">
        <title>Chloroplast acquisition without the gene transfer in kleptoplastic sea slugs, Plakobranchus ocellatus.</title>
        <authorList>
            <person name="Maeda T."/>
            <person name="Takahashi S."/>
            <person name="Yoshida T."/>
            <person name="Shimamura S."/>
            <person name="Takaki Y."/>
            <person name="Nagai Y."/>
            <person name="Toyoda A."/>
            <person name="Suzuki Y."/>
            <person name="Arimoto A."/>
            <person name="Ishii H."/>
            <person name="Satoh N."/>
            <person name="Nishiyama T."/>
            <person name="Hasebe M."/>
            <person name="Maruyama T."/>
            <person name="Minagawa J."/>
            <person name="Obokata J."/>
            <person name="Shigenobu S."/>
        </authorList>
    </citation>
    <scope>NUCLEOTIDE SEQUENCE [LARGE SCALE GENOMIC DNA]</scope>
</reference>
<feature type="compositionally biased region" description="Basic residues" evidence="4">
    <location>
        <begin position="1205"/>
        <end position="1222"/>
    </location>
</feature>
<dbReference type="SUPFAM" id="SSF54001">
    <property type="entry name" value="Cysteine proteinases"/>
    <property type="match status" value="1"/>
</dbReference>
<dbReference type="PANTHER" id="PTHR13312:SF0">
    <property type="entry name" value="UBIQUITIN THIOESTERASE OTU1"/>
    <property type="match status" value="1"/>
</dbReference>
<sequence>MSLSFCNGKNGDASKNLISKQPVIPLAADPCCVHYTFAGPSNNNEVLSGLPLCLCEVDVSLGEEGCDLTLAPNVEKENSMLGVPVVGGRYKHNARAVYPVPERSTAIHSIDGWLVKTEAQRRIDELNFALSKRPSPRSTPWGENKNTNNSSSASLHNTPSINNPAAITTGSTSQDGQRVRKLRGTKCFDTRKACRTSRANNPCRPITLKTCGTRNHRRAFVERRSSLRYHPYPVMRHRLNKYSCKFPTPSSSCVRKQHVMCDPVSTERENFFTGHATTYHTCSKDRKKGRKCCLKNCYFNKHSETSSYSPKHDVSTDWKVSGWRGLSKGTYSSDVSRGITGAGEISLGEIFRRSYGRELQPRSTFGPSQNRTTVSRDLDLARLPTEDFLLRPSQELMGAFVSHQLSNSNKLVFRPIRRYKESKGHLEENKNRSSVVRGKFSILSGGTFPGNTETSKECFKTQPRLKLQHSAQFISEAKISDNVSIEHKDLQNSFTFSKPLVARSKPQHETVAFLPVSQTTKYTQRSLPSMSPAIFYFQCISRPQIQFNNNPTSNMTFSRERNLMQSYTSQDSEKEGVNTANGEDAVYKKEWEVQERFDSRMGSTALKESICTYKNYQTESSDENFIHTDRHPRIRNILKKTDRELETGVVSHHTGHTHHSAQVTVSHRNDTDITTNNSSNNNDTARPINNNSCNLPSSTQPYRPSPLGGRVVRVEGDGRCLFRSLVTAECPPLMQAWRDEYGRPVNRELSELETARADQLRARVVTIMSDNMHFYSQLEKSIINADQPSACNYQRFLDRLRAMSEPSTMPGDLELNAVAMVMERQILVLDTNLVIITSYGHDRFPQSLPLAVRYTRLVPDVGHYDAVILSDDHPHLGGTSNHSDRTNVGAGGRQQGCPVHDNSTHSDALSTNGTGVCPKGGYGGDATLNAKKEFFYLRDSDKSLHSDGLQPVTSLAVKTTARPVGEQRTAEATTSTARAAVHWPPNLTDKSHTKTRRKRRTFSDKFTQTEDAFDRPKNLNGRAEWKKHYYQYRYGIASRPVAGSKRRAGTASGGGNKKVQSGKRVIRGQNINWNSRVRKLVVGGRAIQRARQSPGGSKSLRIKKNRAGTFTIQAIKVYSPSINKRSHVGKFLNTRNVKSLLNRVPFKNTPCLKNMGVFDTSAKSKTTASRNSPTRYINICSPARPPKPAKPENTMPRAASPSVNSRRRKSVIGRNRSKRRRAQTVSPGRTGSPRSPLLLTKKPRLPDAFEPAQCRCVLCNTKIEAAARESVKCFMCGRMAHRACVMKESSLSGQGGGDQNYFICSFCVPL</sequence>
<feature type="region of interest" description="Disordered" evidence="4">
    <location>
        <begin position="650"/>
        <end position="706"/>
    </location>
</feature>
<evidence type="ECO:0000256" key="4">
    <source>
        <dbReference type="SAM" id="MobiDB-lite"/>
    </source>
</evidence>
<feature type="compositionally biased region" description="Low complexity" evidence="4">
    <location>
        <begin position="672"/>
        <end position="684"/>
    </location>
</feature>
<comment type="caution">
    <text evidence="6">The sequence shown here is derived from an EMBL/GenBank/DDBJ whole genome shotgun (WGS) entry which is preliminary data.</text>
</comment>
<feature type="compositionally biased region" description="Polar residues" evidence="4">
    <location>
        <begin position="144"/>
        <end position="176"/>
    </location>
</feature>
<feature type="compositionally biased region" description="Polar residues" evidence="4">
    <location>
        <begin position="1162"/>
        <end position="1175"/>
    </location>
</feature>
<dbReference type="GO" id="GO:0016579">
    <property type="term" value="P:protein deubiquitination"/>
    <property type="evidence" value="ECO:0007669"/>
    <property type="project" value="TreeGrafter"/>
</dbReference>
<keyword evidence="7" id="KW-1185">Reference proteome</keyword>
<gene>
    <name evidence="6" type="ORF">ElyMa_004513500</name>
</gene>
<evidence type="ECO:0000256" key="2">
    <source>
        <dbReference type="ARBA" id="ARBA00022801"/>
    </source>
</evidence>
<feature type="domain" description="OTU" evidence="5">
    <location>
        <begin position="709"/>
        <end position="870"/>
    </location>
</feature>
<dbReference type="EMBL" id="BMAT01009117">
    <property type="protein sequence ID" value="GFR98888.1"/>
    <property type="molecule type" value="Genomic_DNA"/>
</dbReference>
<organism evidence="6 7">
    <name type="scientific">Elysia marginata</name>
    <dbReference type="NCBI Taxonomy" id="1093978"/>
    <lineage>
        <taxon>Eukaryota</taxon>
        <taxon>Metazoa</taxon>
        <taxon>Spiralia</taxon>
        <taxon>Lophotrochozoa</taxon>
        <taxon>Mollusca</taxon>
        <taxon>Gastropoda</taxon>
        <taxon>Heterobranchia</taxon>
        <taxon>Euthyneura</taxon>
        <taxon>Panpulmonata</taxon>
        <taxon>Sacoglossa</taxon>
        <taxon>Placobranchoidea</taxon>
        <taxon>Plakobranchidae</taxon>
        <taxon>Elysia</taxon>
    </lineage>
</organism>
<dbReference type="GO" id="GO:0005634">
    <property type="term" value="C:nucleus"/>
    <property type="evidence" value="ECO:0007669"/>
    <property type="project" value="TreeGrafter"/>
</dbReference>
<dbReference type="CDD" id="cd22744">
    <property type="entry name" value="OTU"/>
    <property type="match status" value="1"/>
</dbReference>
<dbReference type="GO" id="GO:0030968">
    <property type="term" value="P:endoplasmic reticulum unfolded protein response"/>
    <property type="evidence" value="ECO:0007669"/>
    <property type="project" value="TreeGrafter"/>
</dbReference>
<feature type="region of interest" description="Disordered" evidence="4">
    <location>
        <begin position="1162"/>
        <end position="1240"/>
    </location>
</feature>
<dbReference type="InterPro" id="IPR038765">
    <property type="entry name" value="Papain-like_cys_pep_sf"/>
</dbReference>
<keyword evidence="3" id="KW-0788">Thiol protease</keyword>
<comment type="subcellular location">
    <subcellularLocation>
        <location evidence="3">Cytoplasm</location>
    </subcellularLocation>
</comment>
<dbReference type="Proteomes" id="UP000762676">
    <property type="component" value="Unassembled WGS sequence"/>
</dbReference>
<comment type="catalytic activity">
    <reaction evidence="1 3">
        <text>Thiol-dependent hydrolysis of ester, thioester, amide, peptide and isopeptide bonds formed by the C-terminal Gly of ubiquitin (a 76-residue protein attached to proteins as an intracellular targeting signal).</text>
        <dbReference type="EC" id="3.4.19.12"/>
    </reaction>
</comment>
<dbReference type="PANTHER" id="PTHR13312">
    <property type="entry name" value="HIV-INDUCED PROTEIN-7-LIKE PROTEASE"/>
    <property type="match status" value="1"/>
</dbReference>
<feature type="compositionally biased region" description="Polar residues" evidence="4">
    <location>
        <begin position="1223"/>
        <end position="1233"/>
    </location>
</feature>
<dbReference type="Gene3D" id="3.90.70.80">
    <property type="match status" value="1"/>
</dbReference>
<keyword evidence="3" id="KW-0833">Ubl conjugation pathway</keyword>
<comment type="function">
    <text evidence="3">Hydrolase that can remove conjugated ubiquitin from proteins and may therefore play an important regulatory role at the level of protein turnover by preventing degradation.</text>
</comment>
<dbReference type="GO" id="GO:0036503">
    <property type="term" value="P:ERAD pathway"/>
    <property type="evidence" value="ECO:0007669"/>
    <property type="project" value="TreeGrafter"/>
</dbReference>
<feature type="compositionally biased region" description="Polar residues" evidence="4">
    <location>
        <begin position="687"/>
        <end position="702"/>
    </location>
</feature>
<keyword evidence="2 3" id="KW-0378">Hydrolase</keyword>
<evidence type="ECO:0000313" key="7">
    <source>
        <dbReference type="Proteomes" id="UP000762676"/>
    </source>
</evidence>
<dbReference type="InterPro" id="IPR003323">
    <property type="entry name" value="OTU_dom"/>
</dbReference>
<feature type="region of interest" description="Disordered" evidence="4">
    <location>
        <begin position="875"/>
        <end position="906"/>
    </location>
</feature>
<accession>A0AAV4HKZ6</accession>
<dbReference type="PROSITE" id="PS50802">
    <property type="entry name" value="OTU"/>
    <property type="match status" value="1"/>
</dbReference>
<dbReference type="GO" id="GO:0005829">
    <property type="term" value="C:cytosol"/>
    <property type="evidence" value="ECO:0007669"/>
    <property type="project" value="TreeGrafter"/>
</dbReference>
<dbReference type="EC" id="3.4.19.12" evidence="3"/>
<evidence type="ECO:0000313" key="6">
    <source>
        <dbReference type="EMBL" id="GFR98888.1"/>
    </source>
</evidence>
<keyword evidence="3" id="KW-0645">Protease</keyword>
<name>A0AAV4HKZ6_9GAST</name>
<feature type="region of interest" description="Disordered" evidence="4">
    <location>
        <begin position="127"/>
        <end position="180"/>
    </location>
</feature>
<proteinExistence type="predicted"/>
<evidence type="ECO:0000256" key="3">
    <source>
        <dbReference type="RuleBase" id="RU367104"/>
    </source>
</evidence>